<dbReference type="EC" id="2.7.13.3" evidence="2"/>
<dbReference type="InterPro" id="IPR011712">
    <property type="entry name" value="Sig_transdc_His_kin_sub3_dim/P"/>
</dbReference>
<keyword evidence="9" id="KW-1133">Transmembrane helix</keyword>
<keyword evidence="6 11" id="KW-0418">Kinase</keyword>
<dbReference type="InterPro" id="IPR050482">
    <property type="entry name" value="Sensor_HK_TwoCompSys"/>
</dbReference>
<comment type="catalytic activity">
    <reaction evidence="1">
        <text>ATP + protein L-histidine = ADP + protein N-phospho-L-histidine.</text>
        <dbReference type="EC" id="2.7.13.3"/>
    </reaction>
</comment>
<dbReference type="PANTHER" id="PTHR24421:SF10">
    <property type="entry name" value="NITRATE_NITRITE SENSOR PROTEIN NARQ"/>
    <property type="match status" value="1"/>
</dbReference>
<keyword evidence="7" id="KW-0067">ATP-binding</keyword>
<dbReference type="GO" id="GO:0016020">
    <property type="term" value="C:membrane"/>
    <property type="evidence" value="ECO:0007669"/>
    <property type="project" value="InterPro"/>
</dbReference>
<dbReference type="InterPro" id="IPR036890">
    <property type="entry name" value="HATPase_C_sf"/>
</dbReference>
<keyword evidence="9" id="KW-0812">Transmembrane</keyword>
<feature type="transmembrane region" description="Helical" evidence="9">
    <location>
        <begin position="30"/>
        <end position="47"/>
    </location>
</feature>
<reference evidence="11" key="1">
    <citation type="submission" date="2021-01" db="EMBL/GenBank/DDBJ databases">
        <title>Whole genome shotgun sequence of Rhizocola hellebori NBRC 109834.</title>
        <authorList>
            <person name="Komaki H."/>
            <person name="Tamura T."/>
        </authorList>
    </citation>
    <scope>NUCLEOTIDE SEQUENCE</scope>
    <source>
        <strain evidence="11">NBRC 109834</strain>
    </source>
</reference>
<keyword evidence="3" id="KW-0597">Phosphoprotein</keyword>
<protein>
    <recommendedName>
        <fullName evidence="2">histidine kinase</fullName>
        <ecNumber evidence="2">2.7.13.3</ecNumber>
    </recommendedName>
</protein>
<evidence type="ECO:0000256" key="3">
    <source>
        <dbReference type="ARBA" id="ARBA00022553"/>
    </source>
</evidence>
<keyword evidence="9" id="KW-0472">Membrane</keyword>
<feature type="transmembrane region" description="Helical" evidence="9">
    <location>
        <begin position="121"/>
        <end position="143"/>
    </location>
</feature>
<evidence type="ECO:0000256" key="6">
    <source>
        <dbReference type="ARBA" id="ARBA00022777"/>
    </source>
</evidence>
<keyword evidence="12" id="KW-1185">Reference proteome</keyword>
<evidence type="ECO:0000313" key="12">
    <source>
        <dbReference type="Proteomes" id="UP000612899"/>
    </source>
</evidence>
<keyword evidence="4" id="KW-0808">Transferase</keyword>
<comment type="caution">
    <text evidence="11">The sequence shown here is derived from an EMBL/GenBank/DDBJ whole genome shotgun (WGS) entry which is preliminary data.</text>
</comment>
<dbReference type="CDD" id="cd16917">
    <property type="entry name" value="HATPase_UhpB-NarQ-NarX-like"/>
    <property type="match status" value="1"/>
</dbReference>
<evidence type="ECO:0000256" key="2">
    <source>
        <dbReference type="ARBA" id="ARBA00012438"/>
    </source>
</evidence>
<gene>
    <name evidence="11" type="ORF">Rhe02_84940</name>
</gene>
<evidence type="ECO:0000256" key="4">
    <source>
        <dbReference type="ARBA" id="ARBA00022679"/>
    </source>
</evidence>
<feature type="transmembrane region" description="Helical" evidence="9">
    <location>
        <begin position="76"/>
        <end position="91"/>
    </location>
</feature>
<dbReference type="GO" id="GO:0000155">
    <property type="term" value="F:phosphorelay sensor kinase activity"/>
    <property type="evidence" value="ECO:0007669"/>
    <property type="project" value="InterPro"/>
</dbReference>
<evidence type="ECO:0000256" key="8">
    <source>
        <dbReference type="ARBA" id="ARBA00023012"/>
    </source>
</evidence>
<evidence type="ECO:0000256" key="7">
    <source>
        <dbReference type="ARBA" id="ARBA00022840"/>
    </source>
</evidence>
<accession>A0A8J3QI24</accession>
<proteinExistence type="predicted"/>
<dbReference type="Gene3D" id="3.30.565.10">
    <property type="entry name" value="Histidine kinase-like ATPase, C-terminal domain"/>
    <property type="match status" value="1"/>
</dbReference>
<dbReference type="GO" id="GO:0005524">
    <property type="term" value="F:ATP binding"/>
    <property type="evidence" value="ECO:0007669"/>
    <property type="project" value="UniProtKB-KW"/>
</dbReference>
<dbReference type="PANTHER" id="PTHR24421">
    <property type="entry name" value="NITRATE/NITRITE SENSOR PROTEIN NARX-RELATED"/>
    <property type="match status" value="1"/>
</dbReference>
<organism evidence="11 12">
    <name type="scientific">Rhizocola hellebori</name>
    <dbReference type="NCBI Taxonomy" id="1392758"/>
    <lineage>
        <taxon>Bacteria</taxon>
        <taxon>Bacillati</taxon>
        <taxon>Actinomycetota</taxon>
        <taxon>Actinomycetes</taxon>
        <taxon>Micromonosporales</taxon>
        <taxon>Micromonosporaceae</taxon>
        <taxon>Rhizocola</taxon>
    </lineage>
</organism>
<dbReference type="Gene3D" id="1.20.5.1930">
    <property type="match status" value="1"/>
</dbReference>
<sequence>MTDAVFALAVGVVTIAGSVAAGRDQTDMTPIDSTAYVLLVIGALALVARRKLPGLALAGTFACTVAWIYLSYPYGPIFFYVMIAIYSMAAWSRTRYAVIAVALLLLAHIPWSLWGETEPDSLTFAAVTTALWLLCPLAMGIAVRSQRHAIARALEEERSRHIYQERLRLAQEVHDVVGHSLAVISMNAGAALHVLSKQPGPERVAESLRAIRTASSGALDELRSALLHGDGPGLAALPSLLAATRVDGLTTELTVTGERAGIPSTVDLTGYRIVQESLTNVVRHAGAKRACVTVAYQPGRVSLSVLDDGAGGPIGPGGSGLASMAARAQALGGSVQAGPGRSGFEVKAVLPYEIAAA</sequence>
<evidence type="ECO:0000256" key="5">
    <source>
        <dbReference type="ARBA" id="ARBA00022741"/>
    </source>
</evidence>
<keyword evidence="8" id="KW-0902">Two-component regulatory system</keyword>
<dbReference type="GO" id="GO:0046983">
    <property type="term" value="F:protein dimerization activity"/>
    <property type="evidence" value="ECO:0007669"/>
    <property type="project" value="InterPro"/>
</dbReference>
<dbReference type="Pfam" id="PF07730">
    <property type="entry name" value="HisKA_3"/>
    <property type="match status" value="1"/>
</dbReference>
<keyword evidence="5" id="KW-0547">Nucleotide-binding</keyword>
<feature type="domain" description="Signal transduction histidine kinase subgroup 3 dimerisation and phosphoacceptor" evidence="10">
    <location>
        <begin position="165"/>
        <end position="227"/>
    </location>
</feature>
<dbReference type="AlphaFoldDB" id="A0A8J3QI24"/>
<dbReference type="SUPFAM" id="SSF55874">
    <property type="entry name" value="ATPase domain of HSP90 chaperone/DNA topoisomerase II/histidine kinase"/>
    <property type="match status" value="1"/>
</dbReference>
<dbReference type="Proteomes" id="UP000612899">
    <property type="component" value="Unassembled WGS sequence"/>
</dbReference>
<feature type="transmembrane region" description="Helical" evidence="9">
    <location>
        <begin position="96"/>
        <end position="115"/>
    </location>
</feature>
<evidence type="ECO:0000256" key="1">
    <source>
        <dbReference type="ARBA" id="ARBA00000085"/>
    </source>
</evidence>
<evidence type="ECO:0000259" key="10">
    <source>
        <dbReference type="Pfam" id="PF07730"/>
    </source>
</evidence>
<evidence type="ECO:0000313" key="11">
    <source>
        <dbReference type="EMBL" id="GIH10427.1"/>
    </source>
</evidence>
<dbReference type="EMBL" id="BONY01000094">
    <property type="protein sequence ID" value="GIH10427.1"/>
    <property type="molecule type" value="Genomic_DNA"/>
</dbReference>
<evidence type="ECO:0000256" key="9">
    <source>
        <dbReference type="SAM" id="Phobius"/>
    </source>
</evidence>
<name>A0A8J3QI24_9ACTN</name>